<name>A0AA44EMT5_9HYPH</name>
<dbReference type="Gene3D" id="1.10.260.40">
    <property type="entry name" value="lambda repressor-like DNA-binding domains"/>
    <property type="match status" value="1"/>
</dbReference>
<evidence type="ECO:0000259" key="2">
    <source>
        <dbReference type="Pfam" id="PF14206"/>
    </source>
</evidence>
<dbReference type="SUPFAM" id="SSF47413">
    <property type="entry name" value="lambda repressor-like DNA-binding domains"/>
    <property type="match status" value="1"/>
</dbReference>
<dbReference type="PANTHER" id="PTHR36924:SF1">
    <property type="entry name" value="ANTITOXIN HIGA-1"/>
    <property type="match status" value="1"/>
</dbReference>
<evidence type="ECO:0000256" key="1">
    <source>
        <dbReference type="ARBA" id="ARBA00023125"/>
    </source>
</evidence>
<evidence type="ECO:0000313" key="3">
    <source>
        <dbReference type="EMBL" id="NRF20792.1"/>
    </source>
</evidence>
<gene>
    <name evidence="3" type="ORF">FOB26_17170</name>
</gene>
<dbReference type="CDD" id="cd00093">
    <property type="entry name" value="HTH_XRE"/>
    <property type="match status" value="1"/>
</dbReference>
<comment type="caution">
    <text evidence="3">The sequence shown here is derived from an EMBL/GenBank/DDBJ whole genome shotgun (WGS) entry which is preliminary data.</text>
</comment>
<keyword evidence="1" id="KW-0238">DNA-binding</keyword>
<evidence type="ECO:0000313" key="4">
    <source>
        <dbReference type="Proteomes" id="UP001155820"/>
    </source>
</evidence>
<accession>A0AA44EMT5</accession>
<organism evidence="3 4">
    <name type="scientific">Agrobacterium pusense</name>
    <dbReference type="NCBI Taxonomy" id="648995"/>
    <lineage>
        <taxon>Bacteria</taxon>
        <taxon>Pseudomonadati</taxon>
        <taxon>Pseudomonadota</taxon>
        <taxon>Alphaproteobacteria</taxon>
        <taxon>Hyphomicrobiales</taxon>
        <taxon>Rhizobiaceae</taxon>
        <taxon>Rhizobium/Agrobacterium group</taxon>
        <taxon>Agrobacterium</taxon>
    </lineage>
</organism>
<dbReference type="InterPro" id="IPR025983">
    <property type="entry name" value="Cys_rich_CPCC"/>
</dbReference>
<dbReference type="RefSeq" id="WP_172873467.1">
    <property type="nucleotide sequence ID" value="NZ_JABRWL010000005.1"/>
</dbReference>
<dbReference type="InterPro" id="IPR013430">
    <property type="entry name" value="Toxin_antidote_HigA"/>
</dbReference>
<dbReference type="GO" id="GO:0003677">
    <property type="term" value="F:DNA binding"/>
    <property type="evidence" value="ECO:0007669"/>
    <property type="project" value="UniProtKB-KW"/>
</dbReference>
<dbReference type="Pfam" id="PF14206">
    <property type="entry name" value="Cys_rich_CPCC"/>
    <property type="match status" value="1"/>
</dbReference>
<keyword evidence="4" id="KW-1185">Reference proteome</keyword>
<dbReference type="PANTHER" id="PTHR36924">
    <property type="entry name" value="ANTITOXIN HIGA-1"/>
    <property type="match status" value="1"/>
</dbReference>
<feature type="domain" description="Cysteine-rich CPCC" evidence="2">
    <location>
        <begin position="115"/>
        <end position="189"/>
    </location>
</feature>
<reference evidence="3" key="1">
    <citation type="submission" date="2019-07" db="EMBL/GenBank/DDBJ databases">
        <title>FDA dAtabase for Regulatory Grade micrObial Sequences (FDA-ARGOS): Supporting development and validation of Infectious Disease Dx tests.</title>
        <authorList>
            <person name="Bachman M."/>
            <person name="Young C."/>
            <person name="Tallon L."/>
            <person name="Sadzewicz L."/>
            <person name="Vavikolanu K."/>
            <person name="Mehta A."/>
            <person name="Aluvathingal J."/>
            <person name="Nadendla S."/>
            <person name="Nandy P."/>
            <person name="Geyer C."/>
            <person name="Yan Y."/>
            <person name="Sichtig H."/>
        </authorList>
    </citation>
    <scope>NUCLEOTIDE SEQUENCE</scope>
    <source>
        <strain evidence="3">FDAARGOS_618</strain>
    </source>
</reference>
<dbReference type="AlphaFoldDB" id="A0AA44EMT5"/>
<dbReference type="InterPro" id="IPR001387">
    <property type="entry name" value="Cro/C1-type_HTH"/>
</dbReference>
<dbReference type="EMBL" id="JABRWM010000006">
    <property type="protein sequence ID" value="NRF20792.1"/>
    <property type="molecule type" value="Genomic_DNA"/>
</dbReference>
<protein>
    <submittedName>
        <fullName evidence="3">HigA family addiction module antidote protein</fullName>
    </submittedName>
</protein>
<dbReference type="Proteomes" id="UP001155820">
    <property type="component" value="Unassembled WGS sequence"/>
</dbReference>
<sequence length="192" mass="21866">MEKETYLRGTLLRRPTHPGEVLGEALSAMGMSADDFAERIDVPTSILREIIVGKEPFTAEIAEKVGSFMGDGPGIWLRMQAAHTVWRKLERADEERTEYLDYPIIHMPKQEFAAYRCPCCKSLTLHERAGYEICPVCYWEDDGQDDPYADQMRGGPNGMSLTQGRLNYKKYGAVEKRLKKHARKPTDDELPP</sequence>
<dbReference type="NCBIfam" id="TIGR02607">
    <property type="entry name" value="antidote_HigA"/>
    <property type="match status" value="1"/>
</dbReference>
<proteinExistence type="predicted"/>
<dbReference type="InterPro" id="IPR010982">
    <property type="entry name" value="Lambda_DNA-bd_dom_sf"/>
</dbReference>